<evidence type="ECO:0000313" key="8">
    <source>
        <dbReference type="Proteomes" id="UP001289374"/>
    </source>
</evidence>
<comment type="caution">
    <text evidence="7">The sequence shown here is derived from an EMBL/GenBank/DDBJ whole genome shotgun (WGS) entry which is preliminary data.</text>
</comment>
<reference evidence="7" key="2">
    <citation type="journal article" date="2024" name="Plant">
        <title>Genomic evolution and insights into agronomic trait innovations of Sesamum species.</title>
        <authorList>
            <person name="Miao H."/>
            <person name="Wang L."/>
            <person name="Qu L."/>
            <person name="Liu H."/>
            <person name="Sun Y."/>
            <person name="Le M."/>
            <person name="Wang Q."/>
            <person name="Wei S."/>
            <person name="Zheng Y."/>
            <person name="Lin W."/>
            <person name="Duan Y."/>
            <person name="Cao H."/>
            <person name="Xiong S."/>
            <person name="Wang X."/>
            <person name="Wei L."/>
            <person name="Li C."/>
            <person name="Ma Q."/>
            <person name="Ju M."/>
            <person name="Zhao R."/>
            <person name="Li G."/>
            <person name="Mu C."/>
            <person name="Tian Q."/>
            <person name="Mei H."/>
            <person name="Zhang T."/>
            <person name="Gao T."/>
            <person name="Zhang H."/>
        </authorList>
    </citation>
    <scope>NUCLEOTIDE SEQUENCE</scope>
    <source>
        <strain evidence="7">K16</strain>
    </source>
</reference>
<dbReference type="GO" id="GO:0003677">
    <property type="term" value="F:DNA binding"/>
    <property type="evidence" value="ECO:0007669"/>
    <property type="project" value="InterPro"/>
</dbReference>
<feature type="region of interest" description="Disordered" evidence="5">
    <location>
        <begin position="168"/>
        <end position="197"/>
    </location>
</feature>
<feature type="compositionally biased region" description="Low complexity" evidence="5">
    <location>
        <begin position="176"/>
        <end position="189"/>
    </location>
</feature>
<evidence type="ECO:0000313" key="7">
    <source>
        <dbReference type="EMBL" id="KAK4387222.1"/>
    </source>
</evidence>
<dbReference type="Proteomes" id="UP001289374">
    <property type="component" value="Unassembled WGS sequence"/>
</dbReference>
<evidence type="ECO:0000256" key="2">
    <source>
        <dbReference type="ARBA" id="ARBA00022771"/>
    </source>
</evidence>
<evidence type="ECO:0000256" key="4">
    <source>
        <dbReference type="PROSITE-ProRule" id="PRU00027"/>
    </source>
</evidence>
<dbReference type="Pfam" id="PF02892">
    <property type="entry name" value="zf-BED"/>
    <property type="match status" value="1"/>
</dbReference>
<dbReference type="AlphaFoldDB" id="A0AAE1W5Q5"/>
<keyword evidence="8" id="KW-1185">Reference proteome</keyword>
<feature type="domain" description="BED-type" evidence="6">
    <location>
        <begin position="194"/>
        <end position="253"/>
    </location>
</feature>
<organism evidence="7 8">
    <name type="scientific">Sesamum angolense</name>
    <dbReference type="NCBI Taxonomy" id="2727404"/>
    <lineage>
        <taxon>Eukaryota</taxon>
        <taxon>Viridiplantae</taxon>
        <taxon>Streptophyta</taxon>
        <taxon>Embryophyta</taxon>
        <taxon>Tracheophyta</taxon>
        <taxon>Spermatophyta</taxon>
        <taxon>Magnoliopsida</taxon>
        <taxon>eudicotyledons</taxon>
        <taxon>Gunneridae</taxon>
        <taxon>Pentapetalae</taxon>
        <taxon>asterids</taxon>
        <taxon>lamiids</taxon>
        <taxon>Lamiales</taxon>
        <taxon>Pedaliaceae</taxon>
        <taxon>Sesamum</taxon>
    </lineage>
</organism>
<proteinExistence type="predicted"/>
<name>A0AAE1W5Q5_9LAMI</name>
<dbReference type="PANTHER" id="PTHR46951:SF2">
    <property type="entry name" value="BED-TYPE DOMAIN-CONTAINING PROTEIN"/>
    <property type="match status" value="1"/>
</dbReference>
<gene>
    <name evidence="7" type="ORF">Sango_2592800</name>
</gene>
<keyword evidence="3" id="KW-0862">Zinc</keyword>
<evidence type="ECO:0000256" key="1">
    <source>
        <dbReference type="ARBA" id="ARBA00022723"/>
    </source>
</evidence>
<dbReference type="InterPro" id="IPR003656">
    <property type="entry name" value="Znf_BED"/>
</dbReference>
<accession>A0AAE1W5Q5</accession>
<dbReference type="PROSITE" id="PS50808">
    <property type="entry name" value="ZF_BED"/>
    <property type="match status" value="1"/>
</dbReference>
<dbReference type="PANTHER" id="PTHR46951">
    <property type="entry name" value="BED-TYPE DOMAIN-CONTAINING PROTEIN"/>
    <property type="match status" value="1"/>
</dbReference>
<keyword evidence="1" id="KW-0479">Metal-binding</keyword>
<evidence type="ECO:0000256" key="5">
    <source>
        <dbReference type="SAM" id="MobiDB-lite"/>
    </source>
</evidence>
<sequence length="350" mass="38496">MAGAEVVGQLWVATASLVQHMDLVRDKVPILVGRKVHEVVVPMSVDGDFVQMAIHFSASTTRTGPAGSTGSIGNRPHVRSEFMVKMGYRLTPSESVKPGQNRSDWNPLAGATVPPFVRVCELKVGVWVAAAHAAVAPLLQQLLPPPCCKQQCNNNKLLCVVAAATTSDSRTTPNESQSVSGSGVGQPSQTNPRQKKDIAWKHVTESTSSEGRKILTCDYCHTSFRGGGINRMKQHLAGEKENVASCKKVPPKIRFMIQGFLKENVERAKEKRGFSGINEYAFGASAHEFSYDDYTAYAKKESHKQQPESSKKKAKRDWSHYSKSVLVIHLNLLSKIPYKVKKNGMILIWL</sequence>
<evidence type="ECO:0000256" key="3">
    <source>
        <dbReference type="ARBA" id="ARBA00022833"/>
    </source>
</evidence>
<reference evidence="7" key="1">
    <citation type="submission" date="2020-06" db="EMBL/GenBank/DDBJ databases">
        <authorList>
            <person name="Li T."/>
            <person name="Hu X."/>
            <person name="Zhang T."/>
            <person name="Song X."/>
            <person name="Zhang H."/>
            <person name="Dai N."/>
            <person name="Sheng W."/>
            <person name="Hou X."/>
            <person name="Wei L."/>
        </authorList>
    </citation>
    <scope>NUCLEOTIDE SEQUENCE</scope>
    <source>
        <strain evidence="7">K16</strain>
        <tissue evidence="7">Leaf</tissue>
    </source>
</reference>
<keyword evidence="2 4" id="KW-0863">Zinc-finger</keyword>
<evidence type="ECO:0000259" key="6">
    <source>
        <dbReference type="PROSITE" id="PS50808"/>
    </source>
</evidence>
<protein>
    <recommendedName>
        <fullName evidence="6">BED-type domain-containing protein</fullName>
    </recommendedName>
</protein>
<dbReference type="EMBL" id="JACGWL010000015">
    <property type="protein sequence ID" value="KAK4387222.1"/>
    <property type="molecule type" value="Genomic_DNA"/>
</dbReference>
<dbReference type="GO" id="GO:0008270">
    <property type="term" value="F:zinc ion binding"/>
    <property type="evidence" value="ECO:0007669"/>
    <property type="project" value="UniProtKB-KW"/>
</dbReference>